<comment type="caution">
    <text evidence="3">The sequence shown here is derived from an EMBL/GenBank/DDBJ whole genome shotgun (WGS) entry which is preliminary data.</text>
</comment>
<dbReference type="EMBL" id="BARU01041310">
    <property type="protein sequence ID" value="GAH87032.1"/>
    <property type="molecule type" value="Genomic_DNA"/>
</dbReference>
<organism evidence="3">
    <name type="scientific">marine sediment metagenome</name>
    <dbReference type="NCBI Taxonomy" id="412755"/>
    <lineage>
        <taxon>unclassified sequences</taxon>
        <taxon>metagenomes</taxon>
        <taxon>ecological metagenomes</taxon>
    </lineage>
</organism>
<feature type="non-terminal residue" evidence="3">
    <location>
        <position position="196"/>
    </location>
</feature>
<evidence type="ECO:0000313" key="3">
    <source>
        <dbReference type="EMBL" id="GAH87032.1"/>
    </source>
</evidence>
<dbReference type="Pfam" id="PF20208">
    <property type="entry name" value="ARPP-1"/>
    <property type="match status" value="1"/>
</dbReference>
<feature type="compositionally biased region" description="Basic residues" evidence="1">
    <location>
        <begin position="163"/>
        <end position="172"/>
    </location>
</feature>
<feature type="region of interest" description="Disordered" evidence="1">
    <location>
        <begin position="141"/>
        <end position="196"/>
    </location>
</feature>
<dbReference type="AlphaFoldDB" id="X1IZA7"/>
<gene>
    <name evidence="3" type="ORF">S03H2_63715</name>
</gene>
<reference evidence="3" key="1">
    <citation type="journal article" date="2014" name="Front. Microbiol.">
        <title>High frequency of phylogenetically diverse reductive dehalogenase-homologous genes in deep subseafloor sedimentary metagenomes.</title>
        <authorList>
            <person name="Kawai M."/>
            <person name="Futagami T."/>
            <person name="Toyoda A."/>
            <person name="Takaki Y."/>
            <person name="Nishi S."/>
            <person name="Hori S."/>
            <person name="Arai W."/>
            <person name="Tsubouchi T."/>
            <person name="Morono Y."/>
            <person name="Uchiyama I."/>
            <person name="Ito T."/>
            <person name="Fujiyama A."/>
            <person name="Inagaki F."/>
            <person name="Takami H."/>
        </authorList>
    </citation>
    <scope>NUCLEOTIDE SEQUENCE</scope>
    <source>
        <strain evidence="3">Expedition CK06-06</strain>
    </source>
</reference>
<evidence type="ECO:0000256" key="1">
    <source>
        <dbReference type="SAM" id="MobiDB-lite"/>
    </source>
</evidence>
<protein>
    <recommendedName>
        <fullName evidence="2">ARG and Rhodanese-Phosphatase-superfamily-associated domain-containing protein</fullName>
    </recommendedName>
</protein>
<feature type="domain" description="ARG and Rhodanese-Phosphatase-superfamily-associated" evidence="2">
    <location>
        <begin position="3"/>
        <end position="137"/>
    </location>
</feature>
<dbReference type="InterPro" id="IPR046699">
    <property type="entry name" value="ARPP-1"/>
</dbReference>
<sequence length="196" mass="22507">MSTDALVDIEESVGKFRDEIDDLLKQIPGDHVNQVGIAVFDLKGVAGVEVFDYPDSWHAFSKSITRSYSELLTEEVSDIYEIKMDRAEPALRDFLKRSCDAERKLVTENKVSKVWALSAEDIDGELVEVEGREIHLILSKSREPRQPQASQQASERVEMWRRSVQRPRPTPRRTREREVAPVMTAAHSPGWYRRRG</sequence>
<evidence type="ECO:0000259" key="2">
    <source>
        <dbReference type="Pfam" id="PF20208"/>
    </source>
</evidence>
<name>X1IZA7_9ZZZZ</name>
<proteinExistence type="predicted"/>
<accession>X1IZA7</accession>